<evidence type="ECO:0000313" key="10">
    <source>
        <dbReference type="Proteomes" id="UP001428817"/>
    </source>
</evidence>
<keyword evidence="10" id="KW-1185">Reference proteome</keyword>
<organism evidence="9 10">
    <name type="scientific">Pseudonocardia eucalypti</name>
    <dbReference type="NCBI Taxonomy" id="648755"/>
    <lineage>
        <taxon>Bacteria</taxon>
        <taxon>Bacillati</taxon>
        <taxon>Actinomycetota</taxon>
        <taxon>Actinomycetes</taxon>
        <taxon>Pseudonocardiales</taxon>
        <taxon>Pseudonocardiaceae</taxon>
        <taxon>Pseudonocardia</taxon>
    </lineage>
</organism>
<proteinExistence type="predicted"/>
<evidence type="ECO:0000256" key="6">
    <source>
        <dbReference type="SAM" id="MobiDB-lite"/>
    </source>
</evidence>
<comment type="caution">
    <text evidence="9">The sequence shown here is derived from an EMBL/GenBank/DDBJ whole genome shotgun (WGS) entry which is preliminary data.</text>
</comment>
<keyword evidence="4 7" id="KW-1133">Transmembrane helix</keyword>
<evidence type="ECO:0000256" key="3">
    <source>
        <dbReference type="ARBA" id="ARBA00022692"/>
    </source>
</evidence>
<name>A0ABP9RB59_9PSEU</name>
<protein>
    <submittedName>
        <fullName evidence="9">PLDc N-terminal domain-containing protein</fullName>
    </submittedName>
</protein>
<reference evidence="10" key="1">
    <citation type="journal article" date="2019" name="Int. J. Syst. Evol. Microbiol.">
        <title>The Global Catalogue of Microorganisms (GCM) 10K type strain sequencing project: providing services to taxonomists for standard genome sequencing and annotation.</title>
        <authorList>
            <consortium name="The Broad Institute Genomics Platform"/>
            <consortium name="The Broad Institute Genome Sequencing Center for Infectious Disease"/>
            <person name="Wu L."/>
            <person name="Ma J."/>
        </authorList>
    </citation>
    <scope>NUCLEOTIDE SEQUENCE [LARGE SCALE GENOMIC DNA]</scope>
    <source>
        <strain evidence="10">JCM 18303</strain>
    </source>
</reference>
<evidence type="ECO:0000259" key="8">
    <source>
        <dbReference type="Pfam" id="PF13396"/>
    </source>
</evidence>
<dbReference type="InterPro" id="IPR027379">
    <property type="entry name" value="CLS_N"/>
</dbReference>
<evidence type="ECO:0000313" key="9">
    <source>
        <dbReference type="EMBL" id="GAA5173737.1"/>
    </source>
</evidence>
<gene>
    <name evidence="9" type="ORF">GCM10023321_75980</name>
</gene>
<dbReference type="Pfam" id="PF13396">
    <property type="entry name" value="PLDc_N"/>
    <property type="match status" value="1"/>
</dbReference>
<keyword evidence="5 7" id="KW-0472">Membrane</keyword>
<dbReference type="Proteomes" id="UP001428817">
    <property type="component" value="Unassembled WGS sequence"/>
</dbReference>
<feature type="transmembrane region" description="Helical" evidence="7">
    <location>
        <begin position="37"/>
        <end position="57"/>
    </location>
</feature>
<accession>A0ABP9RB59</accession>
<feature type="region of interest" description="Disordered" evidence="6">
    <location>
        <begin position="63"/>
        <end position="94"/>
    </location>
</feature>
<evidence type="ECO:0000256" key="5">
    <source>
        <dbReference type="ARBA" id="ARBA00023136"/>
    </source>
</evidence>
<evidence type="ECO:0000256" key="4">
    <source>
        <dbReference type="ARBA" id="ARBA00022989"/>
    </source>
</evidence>
<sequence>MPLVGGLLGLIGLALWIFALADLITRDESECQHLPKLLWLLLVLFVPFAGSVLWLAVGRPRRVGSTRGTSLERSAPAFPEYDRPGRFAAPDAESDAEFLRKCRERAEEQRRKARGENDS</sequence>
<keyword evidence="3 7" id="KW-0812">Transmembrane</keyword>
<dbReference type="EMBL" id="BAABJP010000057">
    <property type="protein sequence ID" value="GAA5173737.1"/>
    <property type="molecule type" value="Genomic_DNA"/>
</dbReference>
<dbReference type="RefSeq" id="WP_185060654.1">
    <property type="nucleotide sequence ID" value="NZ_BAABJP010000057.1"/>
</dbReference>
<keyword evidence="2" id="KW-1003">Cell membrane</keyword>
<evidence type="ECO:0000256" key="7">
    <source>
        <dbReference type="SAM" id="Phobius"/>
    </source>
</evidence>
<evidence type="ECO:0000256" key="2">
    <source>
        <dbReference type="ARBA" id="ARBA00022475"/>
    </source>
</evidence>
<comment type="subcellular location">
    <subcellularLocation>
        <location evidence="1">Cell membrane</location>
        <topology evidence="1">Multi-pass membrane protein</topology>
    </subcellularLocation>
</comment>
<feature type="domain" description="Cardiolipin synthase N-terminal" evidence="8">
    <location>
        <begin position="14"/>
        <end position="59"/>
    </location>
</feature>
<evidence type="ECO:0000256" key="1">
    <source>
        <dbReference type="ARBA" id="ARBA00004651"/>
    </source>
</evidence>